<evidence type="ECO:0000256" key="2">
    <source>
        <dbReference type="RuleBase" id="RU004328"/>
    </source>
</evidence>
<dbReference type="PROSITE" id="PS00530">
    <property type="entry name" value="RNASE_T2_1"/>
    <property type="match status" value="1"/>
</dbReference>
<dbReference type="InterPro" id="IPR033130">
    <property type="entry name" value="RNase_T2_His_AS_2"/>
</dbReference>
<dbReference type="GO" id="GO:0006401">
    <property type="term" value="P:RNA catabolic process"/>
    <property type="evidence" value="ECO:0007669"/>
    <property type="project" value="TreeGrafter"/>
</dbReference>
<dbReference type="InterPro" id="IPR001568">
    <property type="entry name" value="RNase_T2-like"/>
</dbReference>
<dbReference type="AlphaFoldDB" id="A0A914UIS3"/>
<accession>A0A914UIS3</accession>
<dbReference type="GO" id="GO:0005576">
    <property type="term" value="C:extracellular region"/>
    <property type="evidence" value="ECO:0007669"/>
    <property type="project" value="TreeGrafter"/>
</dbReference>
<dbReference type="Proteomes" id="UP000887566">
    <property type="component" value="Unplaced"/>
</dbReference>
<evidence type="ECO:0000256" key="3">
    <source>
        <dbReference type="SAM" id="SignalP"/>
    </source>
</evidence>
<keyword evidence="4" id="KW-1185">Reference proteome</keyword>
<organism evidence="4 5">
    <name type="scientific">Plectus sambesii</name>
    <dbReference type="NCBI Taxonomy" id="2011161"/>
    <lineage>
        <taxon>Eukaryota</taxon>
        <taxon>Metazoa</taxon>
        <taxon>Ecdysozoa</taxon>
        <taxon>Nematoda</taxon>
        <taxon>Chromadorea</taxon>
        <taxon>Plectida</taxon>
        <taxon>Plectina</taxon>
        <taxon>Plectoidea</taxon>
        <taxon>Plectidae</taxon>
        <taxon>Plectus</taxon>
    </lineage>
</organism>
<keyword evidence="3" id="KW-0732">Signal</keyword>
<dbReference type="GO" id="GO:0003723">
    <property type="term" value="F:RNA binding"/>
    <property type="evidence" value="ECO:0007669"/>
    <property type="project" value="InterPro"/>
</dbReference>
<evidence type="ECO:0000313" key="4">
    <source>
        <dbReference type="Proteomes" id="UP000887566"/>
    </source>
</evidence>
<evidence type="ECO:0000313" key="5">
    <source>
        <dbReference type="WBParaSite" id="PSAMB.scaffold1019size37058.g10324.t1"/>
    </source>
</evidence>
<name>A0A914UIS3_9BILA</name>
<dbReference type="PANTHER" id="PTHR11240:SF22">
    <property type="entry name" value="RIBONUCLEASE T2"/>
    <property type="match status" value="1"/>
</dbReference>
<evidence type="ECO:0000256" key="1">
    <source>
        <dbReference type="ARBA" id="ARBA00007469"/>
    </source>
</evidence>
<comment type="similarity">
    <text evidence="1 2">Belongs to the RNase T2 family.</text>
</comment>
<dbReference type="Gene3D" id="3.90.730.10">
    <property type="entry name" value="Ribonuclease T2-like"/>
    <property type="match status" value="1"/>
</dbReference>
<dbReference type="WBParaSite" id="PSAMB.scaffold1019size37058.g10324.t1">
    <property type="protein sequence ID" value="PSAMB.scaffold1019size37058.g10324.t1"/>
    <property type="gene ID" value="PSAMB.scaffold1019size37058.g10324"/>
</dbReference>
<dbReference type="InterPro" id="IPR018188">
    <property type="entry name" value="RNase_T2_His_AS_1"/>
</dbReference>
<dbReference type="PROSITE" id="PS00531">
    <property type="entry name" value="RNASE_T2_2"/>
    <property type="match status" value="1"/>
</dbReference>
<feature type="chain" id="PRO_5037227823" evidence="3">
    <location>
        <begin position="21"/>
        <end position="289"/>
    </location>
</feature>
<sequence length="289" mass="33213">MINFMFISCFVFLLLSKAQGDDSFEFLMFAQQYPTSMCLVQDETGSKTCVVPKQANAWTVHGLWPSRYADEGPQFCHNPGRKFDHDKVKPIEDVLLQKWPNILPGQGEDSLWKHEWEKHGSCAEALPELGGELKYFQRSIGFHDQFDVFKTLNAAGITPSADKAYSNARIIEVLGPMVANNTIITHCVKDTDNDKWYIASIRLCIDKTFSPIKCGRQMEEDWEEDWRMNLEGKLPTLRDCPDGDIYYPPSDQTDRTIVAYQDVPRTVNAWEWLFQLTPIGYIWHSVTQS</sequence>
<dbReference type="InterPro" id="IPR036430">
    <property type="entry name" value="RNase_T2-like_sf"/>
</dbReference>
<dbReference type="PANTHER" id="PTHR11240">
    <property type="entry name" value="RIBONUCLEASE T2"/>
    <property type="match status" value="1"/>
</dbReference>
<reference evidence="5" key="1">
    <citation type="submission" date="2022-11" db="UniProtKB">
        <authorList>
            <consortium name="WormBaseParasite"/>
        </authorList>
    </citation>
    <scope>IDENTIFICATION</scope>
</reference>
<dbReference type="SUPFAM" id="SSF55895">
    <property type="entry name" value="Ribonuclease Rh-like"/>
    <property type="match status" value="1"/>
</dbReference>
<feature type="signal peptide" evidence="3">
    <location>
        <begin position="1"/>
        <end position="20"/>
    </location>
</feature>
<dbReference type="Pfam" id="PF00445">
    <property type="entry name" value="Ribonuclease_T2"/>
    <property type="match status" value="1"/>
</dbReference>
<protein>
    <submittedName>
        <fullName evidence="5">Uncharacterized protein</fullName>
    </submittedName>
</protein>
<dbReference type="GO" id="GO:0033897">
    <property type="term" value="F:ribonuclease T2 activity"/>
    <property type="evidence" value="ECO:0007669"/>
    <property type="project" value="InterPro"/>
</dbReference>
<proteinExistence type="inferred from homology"/>